<feature type="region of interest" description="Disordered" evidence="2">
    <location>
        <begin position="99"/>
        <end position="145"/>
    </location>
</feature>
<evidence type="ECO:0000256" key="2">
    <source>
        <dbReference type="SAM" id="MobiDB-lite"/>
    </source>
</evidence>
<comment type="caution">
    <text evidence="3">The sequence shown here is derived from an EMBL/GenBank/DDBJ whole genome shotgun (WGS) entry which is preliminary data.</text>
</comment>
<evidence type="ECO:0000256" key="1">
    <source>
        <dbReference type="SAM" id="Coils"/>
    </source>
</evidence>
<proteinExistence type="predicted"/>
<gene>
    <name evidence="3" type="ORF">PIB30_075045</name>
</gene>
<reference evidence="3 4" key="1">
    <citation type="journal article" date="2023" name="Plants (Basel)">
        <title>Bridging the Gap: Combining Genomics and Transcriptomics Approaches to Understand Stylosanthes scabra, an Orphan Legume from the Brazilian Caatinga.</title>
        <authorList>
            <person name="Ferreira-Neto J.R.C."/>
            <person name="da Silva M.D."/>
            <person name="Binneck E."/>
            <person name="de Melo N.F."/>
            <person name="da Silva R.H."/>
            <person name="de Melo A.L.T.M."/>
            <person name="Pandolfi V."/>
            <person name="Bustamante F.O."/>
            <person name="Brasileiro-Vidal A.C."/>
            <person name="Benko-Iseppon A.M."/>
        </authorList>
    </citation>
    <scope>NUCLEOTIDE SEQUENCE [LARGE SCALE GENOMIC DNA]</scope>
    <source>
        <tissue evidence="3">Leaves</tissue>
    </source>
</reference>
<sequence>MEFDTMDAILAQNKAMAQQLTTLNKKLEKLEVAATGTQEETAAICGLCGGPHENQHCYLIMQDQPLQKVNYMGNQQRQPYDDPTSNIYSSKWRNHPYLGWEGNQHPKNNHFQNHPPYQPFQPPPFPQPNSLPPPPQPKPPQANFEPPKEEIVINAIQYLQEEDEEWCMRMDVIEGLNREVPQEEAMQEFQAKQGRYDVLDDTNQDFVMQELDAIVQKHIAEMQQEHLELQP</sequence>
<feature type="compositionally biased region" description="Pro residues" evidence="2">
    <location>
        <begin position="116"/>
        <end position="140"/>
    </location>
</feature>
<dbReference type="Proteomes" id="UP001341840">
    <property type="component" value="Unassembled WGS sequence"/>
</dbReference>
<keyword evidence="1" id="KW-0175">Coiled coil</keyword>
<organism evidence="3 4">
    <name type="scientific">Stylosanthes scabra</name>
    <dbReference type="NCBI Taxonomy" id="79078"/>
    <lineage>
        <taxon>Eukaryota</taxon>
        <taxon>Viridiplantae</taxon>
        <taxon>Streptophyta</taxon>
        <taxon>Embryophyta</taxon>
        <taxon>Tracheophyta</taxon>
        <taxon>Spermatophyta</taxon>
        <taxon>Magnoliopsida</taxon>
        <taxon>eudicotyledons</taxon>
        <taxon>Gunneridae</taxon>
        <taxon>Pentapetalae</taxon>
        <taxon>rosids</taxon>
        <taxon>fabids</taxon>
        <taxon>Fabales</taxon>
        <taxon>Fabaceae</taxon>
        <taxon>Papilionoideae</taxon>
        <taxon>50 kb inversion clade</taxon>
        <taxon>dalbergioids sensu lato</taxon>
        <taxon>Dalbergieae</taxon>
        <taxon>Pterocarpus clade</taxon>
        <taxon>Stylosanthes</taxon>
    </lineage>
</organism>
<dbReference type="EMBL" id="JASCZI010091568">
    <property type="protein sequence ID" value="MED6150705.1"/>
    <property type="molecule type" value="Genomic_DNA"/>
</dbReference>
<accession>A0ABU6TPG3</accession>
<evidence type="ECO:0000313" key="4">
    <source>
        <dbReference type="Proteomes" id="UP001341840"/>
    </source>
</evidence>
<feature type="coiled-coil region" evidence="1">
    <location>
        <begin position="13"/>
        <end position="40"/>
    </location>
</feature>
<keyword evidence="4" id="KW-1185">Reference proteome</keyword>
<protein>
    <submittedName>
        <fullName evidence="3">Uncharacterized protein</fullName>
    </submittedName>
</protein>
<evidence type="ECO:0000313" key="3">
    <source>
        <dbReference type="EMBL" id="MED6150705.1"/>
    </source>
</evidence>
<name>A0ABU6TPG3_9FABA</name>